<evidence type="ECO:0000256" key="5">
    <source>
        <dbReference type="ARBA" id="ARBA00013559"/>
    </source>
</evidence>
<dbReference type="GO" id="GO:0009263">
    <property type="term" value="P:deoxyribonucleotide biosynthetic process"/>
    <property type="evidence" value="ECO:0007669"/>
    <property type="project" value="InterPro"/>
</dbReference>
<dbReference type="GO" id="GO:0016491">
    <property type="term" value="F:oxidoreductase activity"/>
    <property type="evidence" value="ECO:0007669"/>
    <property type="project" value="UniProtKB-KW"/>
</dbReference>
<dbReference type="Gene3D" id="1.10.620.20">
    <property type="entry name" value="Ribonucleotide Reductase, subunit A"/>
    <property type="match status" value="1"/>
</dbReference>
<dbReference type="InterPro" id="IPR000358">
    <property type="entry name" value="RNR_small_fam"/>
</dbReference>
<dbReference type="Proteomes" id="UP000298860">
    <property type="component" value="Unassembled WGS sequence"/>
</dbReference>
<dbReference type="NCBIfam" id="NF006201">
    <property type="entry name" value="PRK08326.1-4"/>
    <property type="match status" value="1"/>
</dbReference>
<dbReference type="InterPro" id="IPR033908">
    <property type="entry name" value="R2LOX"/>
</dbReference>
<name>A0A4D4J515_9PSEU</name>
<dbReference type="SUPFAM" id="SSF47240">
    <property type="entry name" value="Ferritin-like"/>
    <property type="match status" value="1"/>
</dbReference>
<evidence type="ECO:0000256" key="10">
    <source>
        <dbReference type="ARBA" id="ARBA00031672"/>
    </source>
</evidence>
<comment type="similarity">
    <text evidence="3">Belongs to the ribonucleoside diphosphate reductase small chain family. R2-like ligand binding oxidase subfamily.</text>
</comment>
<sequence>MDPLHRQGFHSLRAGGLNWDSLPLRLFVSGNAKCWNPADIDFDRDAEDWRGLAGAERTALAYLAAMFVAGEEALAGHARSFIAAMSGEDRFGDVMYLTQSGFEEARHAEAFRRWLDAVELAGDLQRHVLDNPGYRTLFCEALPEAMRALDDDPTPANQVRASVTYHHIIEGTLALTGHLAWSRLCRLRGILPGIQQLLRHVGDDQRRHMAWGTFTCRRHVAADDANWHVVLRRTAELLPYALSAIQWVHEQFDEVPFELNVHRLVGYAADRAQRRLGAIEAARGLPVDQIDVDRAPEQLEERFFAEDAATLAVTVPR</sequence>
<dbReference type="OrthoDB" id="5489780at2"/>
<dbReference type="InterPro" id="IPR012348">
    <property type="entry name" value="RNR-like"/>
</dbReference>
<dbReference type="AlphaFoldDB" id="A0A4D4J515"/>
<dbReference type="InterPro" id="IPR009078">
    <property type="entry name" value="Ferritin-like_SF"/>
</dbReference>
<evidence type="ECO:0000256" key="2">
    <source>
        <dbReference type="ARBA" id="ARBA00001962"/>
    </source>
</evidence>
<evidence type="ECO:0000256" key="8">
    <source>
        <dbReference type="ARBA" id="ARBA00023004"/>
    </source>
</evidence>
<protein>
    <recommendedName>
        <fullName evidence="5">R2-like ligand binding oxidase</fullName>
    </recommendedName>
    <alternativeName>
        <fullName evidence="11">Ribonucleotide reductase R2 subunit homolog</fullName>
    </alternativeName>
    <alternativeName>
        <fullName evidence="10">Ribonucleotide reductase small subunit homolog</fullName>
    </alternativeName>
</protein>
<reference evidence="13" key="1">
    <citation type="submission" date="2019-04" db="EMBL/GenBank/DDBJ databases">
        <title>Draft genome sequence of Pseudonocardiaceae bacterium SL3-2-4.</title>
        <authorList>
            <person name="Ningsih F."/>
            <person name="Yokota A."/>
            <person name="Sakai Y."/>
            <person name="Nanatani K."/>
            <person name="Yabe S."/>
            <person name="Oetari A."/>
            <person name="Sjamsuridzal W."/>
        </authorList>
    </citation>
    <scope>NUCLEOTIDE SEQUENCE [LARGE SCALE GENOMIC DNA]</scope>
    <source>
        <strain evidence="13">SL3-2-4</strain>
    </source>
</reference>
<evidence type="ECO:0000256" key="9">
    <source>
        <dbReference type="ARBA" id="ARBA00023211"/>
    </source>
</evidence>
<evidence type="ECO:0000313" key="13">
    <source>
        <dbReference type="Proteomes" id="UP000298860"/>
    </source>
</evidence>
<evidence type="ECO:0000256" key="1">
    <source>
        <dbReference type="ARBA" id="ARBA00001936"/>
    </source>
</evidence>
<organism evidence="12 13">
    <name type="scientific">Gandjariella thermophila</name>
    <dbReference type="NCBI Taxonomy" id="1931992"/>
    <lineage>
        <taxon>Bacteria</taxon>
        <taxon>Bacillati</taxon>
        <taxon>Actinomycetota</taxon>
        <taxon>Actinomycetes</taxon>
        <taxon>Pseudonocardiales</taxon>
        <taxon>Pseudonocardiaceae</taxon>
        <taxon>Gandjariella</taxon>
    </lineage>
</organism>
<accession>A0A4D4J515</accession>
<comment type="subunit">
    <text evidence="4">Homodimer.</text>
</comment>
<evidence type="ECO:0000313" key="12">
    <source>
        <dbReference type="EMBL" id="GDY30182.1"/>
    </source>
</evidence>
<comment type="cofactor">
    <cofactor evidence="2">
        <name>Fe cation</name>
        <dbReference type="ChEBI" id="CHEBI:24875"/>
    </cofactor>
</comment>
<dbReference type="CDD" id="cd07911">
    <property type="entry name" value="RNRR2_Rv0233_like"/>
    <property type="match status" value="1"/>
</dbReference>
<evidence type="ECO:0000256" key="11">
    <source>
        <dbReference type="ARBA" id="ARBA00032636"/>
    </source>
</evidence>
<comment type="cofactor">
    <cofactor evidence="1">
        <name>Mn(2+)</name>
        <dbReference type="ChEBI" id="CHEBI:29035"/>
    </cofactor>
</comment>
<dbReference type="NCBIfam" id="NF006199">
    <property type="entry name" value="PRK08326.1-2"/>
    <property type="match status" value="1"/>
</dbReference>
<evidence type="ECO:0000256" key="7">
    <source>
        <dbReference type="ARBA" id="ARBA00023002"/>
    </source>
</evidence>
<gene>
    <name evidence="12" type="primary">nrdB</name>
    <name evidence="12" type="ORF">GTS_18150</name>
</gene>
<keyword evidence="8" id="KW-0408">Iron</keyword>
<dbReference type="GO" id="GO:0046872">
    <property type="term" value="F:metal ion binding"/>
    <property type="evidence" value="ECO:0007669"/>
    <property type="project" value="UniProtKB-KW"/>
</dbReference>
<keyword evidence="7" id="KW-0560">Oxidoreductase</keyword>
<comment type="caution">
    <text evidence="12">The sequence shown here is derived from an EMBL/GenBank/DDBJ whole genome shotgun (WGS) entry which is preliminary data.</text>
</comment>
<keyword evidence="9" id="KW-0464">Manganese</keyword>
<evidence type="ECO:0000256" key="3">
    <source>
        <dbReference type="ARBA" id="ARBA00007873"/>
    </source>
</evidence>
<keyword evidence="13" id="KW-1185">Reference proteome</keyword>
<dbReference type="RefSeq" id="WP_137813311.1">
    <property type="nucleotide sequence ID" value="NZ_BJFL01000006.1"/>
</dbReference>
<evidence type="ECO:0000256" key="4">
    <source>
        <dbReference type="ARBA" id="ARBA00011738"/>
    </source>
</evidence>
<dbReference type="Pfam" id="PF00268">
    <property type="entry name" value="Ribonuc_red_sm"/>
    <property type="match status" value="1"/>
</dbReference>
<proteinExistence type="inferred from homology"/>
<dbReference type="EMBL" id="BJFL01000006">
    <property type="protein sequence ID" value="GDY30182.1"/>
    <property type="molecule type" value="Genomic_DNA"/>
</dbReference>
<keyword evidence="6" id="KW-0479">Metal-binding</keyword>
<evidence type="ECO:0000256" key="6">
    <source>
        <dbReference type="ARBA" id="ARBA00022723"/>
    </source>
</evidence>